<sequence length="702" mass="79913">MADLASGLAASLLQKLGSVVYEELFLAWGVQSDLQKLESTISDINIHELLDAEYKQASNPMLRSWLGKLKVILSDAKDVIDEIEYKALRKQAIRAYGTTSSKVRHFFSSSMALSSRLKLAHKIKDIRERLDKINAGKDQFNLTERREEVHVMPLRREMTHSGVESSVIGRHWDKEKIIEPLMNANRNVNVISIVGLGGLGKTTLAKSVYNDETVINCFQLKMWVCLSTDFRVTKLMEKILKSAGRKTSLRELLKDKRFLLILDDVWNENRNKWVELIDLLNGGSHGSVVVVTTCSHKVSSILDPIYAHSLNGLSKEECLSLFVKCAFKEGEDKRHPNLLPIADEIVEKCKGVPLAVKSLGGYFIQKLMKDHEFSNLFLIEQWVAHGMILRMPANKKQDWKDVGNLYIKELTSICFFQDFEIYSHDGYFFRMHDLVHDFVLSIAQGEWLEVDSENKEIAPTVCHLSISYNGALQDSKFPNKLTIEACISRFKSLRVLDLNDSKLENLPSSIGTQKHLKYLDLSNNESIKKLPNSIFKLYNLQTLIADDFNLERLPKDIRNLINLRFLAITTKDTCLLKNGVCCFNSLRILTMNRCLTNLCTLVCVECKNLTSLLLIIKHLTALKSLYIINCEKMDLMGGRGGDVQYLNLRLQILYIVQLPKLEVLLGWLLGFANTLRSLHIEKCGNLKALPEWLPTLKLLQTL</sequence>
<evidence type="ECO:0000313" key="10">
    <source>
        <dbReference type="Proteomes" id="UP000811246"/>
    </source>
</evidence>
<feature type="domain" description="Disease resistance protein winged helix" evidence="7">
    <location>
        <begin position="369"/>
        <end position="439"/>
    </location>
</feature>
<dbReference type="Proteomes" id="UP000811246">
    <property type="component" value="Chromosome 10"/>
</dbReference>
<dbReference type="Pfam" id="PF18052">
    <property type="entry name" value="Rx_N"/>
    <property type="match status" value="1"/>
</dbReference>
<dbReference type="PANTHER" id="PTHR36766:SF61">
    <property type="entry name" value="NB-ARC DOMAIN DISEASE RESISTANCE PROTEIN"/>
    <property type="match status" value="1"/>
</dbReference>
<feature type="domain" description="Disease resistance R13L4/SHOC-2-like LRR" evidence="8">
    <location>
        <begin position="486"/>
        <end position="700"/>
    </location>
</feature>
<accession>A0A922DYC6</accession>
<dbReference type="PANTHER" id="PTHR36766">
    <property type="entry name" value="PLANT BROAD-SPECTRUM MILDEW RESISTANCE PROTEIN RPW8"/>
    <property type="match status" value="1"/>
</dbReference>
<dbReference type="AlphaFoldDB" id="A0A922DYC6"/>
<keyword evidence="4" id="KW-0067">ATP-binding</keyword>
<keyword evidence="3" id="KW-0611">Plant defense</keyword>
<evidence type="ECO:0000259" key="8">
    <source>
        <dbReference type="Pfam" id="PF23598"/>
    </source>
</evidence>
<evidence type="ECO:0000259" key="6">
    <source>
        <dbReference type="Pfam" id="PF18052"/>
    </source>
</evidence>
<dbReference type="Pfam" id="PF23598">
    <property type="entry name" value="LRR_14"/>
    <property type="match status" value="1"/>
</dbReference>
<evidence type="ECO:0000256" key="2">
    <source>
        <dbReference type="ARBA" id="ARBA00022741"/>
    </source>
</evidence>
<dbReference type="InterPro" id="IPR058922">
    <property type="entry name" value="WHD_DRP"/>
</dbReference>
<dbReference type="Pfam" id="PF00931">
    <property type="entry name" value="NB-ARC"/>
    <property type="match status" value="1"/>
</dbReference>
<dbReference type="EMBL" id="CM031834">
    <property type="protein sequence ID" value="KAG6692103.1"/>
    <property type="molecule type" value="Genomic_DNA"/>
</dbReference>
<dbReference type="GO" id="GO:0043531">
    <property type="term" value="F:ADP binding"/>
    <property type="evidence" value="ECO:0007669"/>
    <property type="project" value="InterPro"/>
</dbReference>
<name>A0A922DYC6_CARIL</name>
<feature type="domain" description="NB-ARC" evidence="5">
    <location>
        <begin position="173"/>
        <end position="329"/>
    </location>
</feature>
<evidence type="ECO:0000259" key="5">
    <source>
        <dbReference type="Pfam" id="PF00931"/>
    </source>
</evidence>
<comment type="caution">
    <text evidence="9">The sequence shown here is derived from an EMBL/GenBank/DDBJ whole genome shotgun (WGS) entry which is preliminary data.</text>
</comment>
<dbReference type="PROSITE" id="PS51450">
    <property type="entry name" value="LRR"/>
    <property type="match status" value="1"/>
</dbReference>
<dbReference type="InterPro" id="IPR002182">
    <property type="entry name" value="NB-ARC"/>
</dbReference>
<dbReference type="GO" id="GO:0006952">
    <property type="term" value="P:defense response"/>
    <property type="evidence" value="ECO:0007669"/>
    <property type="project" value="UniProtKB-KW"/>
</dbReference>
<dbReference type="GO" id="GO:0005524">
    <property type="term" value="F:ATP binding"/>
    <property type="evidence" value="ECO:0007669"/>
    <property type="project" value="UniProtKB-KW"/>
</dbReference>
<proteinExistence type="predicted"/>
<organism evidence="9 10">
    <name type="scientific">Carya illinoinensis</name>
    <name type="common">Pecan</name>
    <dbReference type="NCBI Taxonomy" id="32201"/>
    <lineage>
        <taxon>Eukaryota</taxon>
        <taxon>Viridiplantae</taxon>
        <taxon>Streptophyta</taxon>
        <taxon>Embryophyta</taxon>
        <taxon>Tracheophyta</taxon>
        <taxon>Spermatophyta</taxon>
        <taxon>Magnoliopsida</taxon>
        <taxon>eudicotyledons</taxon>
        <taxon>Gunneridae</taxon>
        <taxon>Pentapetalae</taxon>
        <taxon>rosids</taxon>
        <taxon>fabids</taxon>
        <taxon>Fagales</taxon>
        <taxon>Juglandaceae</taxon>
        <taxon>Carya</taxon>
    </lineage>
</organism>
<feature type="non-terminal residue" evidence="9">
    <location>
        <position position="702"/>
    </location>
</feature>
<evidence type="ECO:0000256" key="3">
    <source>
        <dbReference type="ARBA" id="ARBA00022821"/>
    </source>
</evidence>
<gene>
    <name evidence="9" type="ORF">I3842_10G095900</name>
</gene>
<keyword evidence="2" id="KW-0547">Nucleotide-binding</keyword>
<dbReference type="InterPro" id="IPR041118">
    <property type="entry name" value="Rx_N"/>
</dbReference>
<evidence type="ECO:0000256" key="4">
    <source>
        <dbReference type="ARBA" id="ARBA00022840"/>
    </source>
</evidence>
<evidence type="ECO:0000256" key="1">
    <source>
        <dbReference type="ARBA" id="ARBA00022737"/>
    </source>
</evidence>
<dbReference type="Pfam" id="PF23559">
    <property type="entry name" value="WHD_DRP"/>
    <property type="match status" value="1"/>
</dbReference>
<dbReference type="InterPro" id="IPR001611">
    <property type="entry name" value="Leu-rich_rpt"/>
</dbReference>
<protein>
    <submittedName>
        <fullName evidence="9">Uncharacterized protein</fullName>
    </submittedName>
</protein>
<evidence type="ECO:0000259" key="7">
    <source>
        <dbReference type="Pfam" id="PF23559"/>
    </source>
</evidence>
<reference evidence="9" key="1">
    <citation type="submission" date="2021-01" db="EMBL/GenBank/DDBJ databases">
        <authorList>
            <person name="Lovell J.T."/>
            <person name="Bentley N."/>
            <person name="Bhattarai G."/>
            <person name="Jenkins J.W."/>
            <person name="Sreedasyam A."/>
            <person name="Alarcon Y."/>
            <person name="Bock C."/>
            <person name="Boston L."/>
            <person name="Carlson J."/>
            <person name="Cervantes K."/>
            <person name="Clermont K."/>
            <person name="Krom N."/>
            <person name="Kubenka K."/>
            <person name="Mamidi S."/>
            <person name="Mattison C."/>
            <person name="Monteros M."/>
            <person name="Pisani C."/>
            <person name="Plott C."/>
            <person name="Rajasekar S."/>
            <person name="Rhein H.S."/>
            <person name="Rohla C."/>
            <person name="Song M."/>
            <person name="Hilaire R.S."/>
            <person name="Shu S."/>
            <person name="Wells L."/>
            <person name="Wang X."/>
            <person name="Webber J."/>
            <person name="Heerema R.J."/>
            <person name="Klein P."/>
            <person name="Conner P."/>
            <person name="Grauke L."/>
            <person name="Grimwood J."/>
            <person name="Schmutz J."/>
            <person name="Randall J.J."/>
        </authorList>
    </citation>
    <scope>NUCLEOTIDE SEQUENCE</scope>
    <source>
        <tissue evidence="9">Leaf</tissue>
    </source>
</reference>
<evidence type="ECO:0000313" key="9">
    <source>
        <dbReference type="EMBL" id="KAG6692103.1"/>
    </source>
</evidence>
<dbReference type="InterPro" id="IPR055414">
    <property type="entry name" value="LRR_R13L4/SHOC2-like"/>
</dbReference>
<feature type="domain" description="Disease resistance N-terminal" evidence="6">
    <location>
        <begin position="11"/>
        <end position="98"/>
    </location>
</feature>
<keyword evidence="1" id="KW-0677">Repeat</keyword>